<dbReference type="Pfam" id="PF13484">
    <property type="entry name" value="Fer4_16"/>
    <property type="match status" value="1"/>
</dbReference>
<dbReference type="PANTHER" id="PTHR43687">
    <property type="entry name" value="ADENYLYLSULFATE REDUCTASE, BETA SUBUNIT"/>
    <property type="match status" value="1"/>
</dbReference>
<dbReference type="PANTHER" id="PTHR43687:SF1">
    <property type="entry name" value="FERREDOXIN III"/>
    <property type="match status" value="1"/>
</dbReference>
<evidence type="ECO:0000256" key="3">
    <source>
        <dbReference type="ARBA" id="ARBA00022448"/>
    </source>
</evidence>
<proteinExistence type="predicted"/>
<keyword evidence="5" id="KW-0479">Metal-binding</keyword>
<evidence type="ECO:0000256" key="1">
    <source>
        <dbReference type="ARBA" id="ARBA00001966"/>
    </source>
</evidence>
<evidence type="ECO:0000256" key="8">
    <source>
        <dbReference type="ARBA" id="ARBA00023004"/>
    </source>
</evidence>
<name>A0A0F3ILI6_9GAMM</name>
<comment type="cofactor">
    <cofactor evidence="1">
        <name>[4Fe-4S] cluster</name>
        <dbReference type="ChEBI" id="CHEBI:49883"/>
    </cofactor>
</comment>
<protein>
    <recommendedName>
        <fullName evidence="11">Ferredoxin III</fullName>
    </recommendedName>
</protein>
<evidence type="ECO:0000256" key="5">
    <source>
        <dbReference type="ARBA" id="ARBA00022723"/>
    </source>
</evidence>
<feature type="domain" description="4Fe-4S ferredoxin-type" evidence="12">
    <location>
        <begin position="19"/>
        <end position="48"/>
    </location>
</feature>
<keyword evidence="14" id="KW-1185">Reference proteome</keyword>
<dbReference type="Proteomes" id="UP000033684">
    <property type="component" value="Unassembled WGS sequence"/>
</dbReference>
<keyword evidence="6" id="KW-0677">Repeat</keyword>
<dbReference type="InterPro" id="IPR017900">
    <property type="entry name" value="4Fe4S_Fe_S_CS"/>
</dbReference>
<comment type="caution">
    <text evidence="13">The sequence shown here is derived from an EMBL/GenBank/DDBJ whole genome shotgun (WGS) entry which is preliminary data.</text>
</comment>
<evidence type="ECO:0000259" key="12">
    <source>
        <dbReference type="PROSITE" id="PS51379"/>
    </source>
</evidence>
<dbReference type="PROSITE" id="PS51379">
    <property type="entry name" value="4FE4S_FER_2"/>
    <property type="match status" value="2"/>
</dbReference>
<dbReference type="SUPFAM" id="SSF54862">
    <property type="entry name" value="4Fe-4S ferredoxins"/>
    <property type="match status" value="1"/>
</dbReference>
<organism evidence="13 14">
    <name type="scientific">Methylocucumis oryzae</name>
    <dbReference type="NCBI Taxonomy" id="1632867"/>
    <lineage>
        <taxon>Bacteria</taxon>
        <taxon>Pseudomonadati</taxon>
        <taxon>Pseudomonadota</taxon>
        <taxon>Gammaproteobacteria</taxon>
        <taxon>Methylococcales</taxon>
        <taxon>Methylococcaceae</taxon>
        <taxon>Methylocucumis</taxon>
    </lineage>
</organism>
<evidence type="ECO:0000256" key="11">
    <source>
        <dbReference type="ARBA" id="ARBA00030616"/>
    </source>
</evidence>
<dbReference type="InterPro" id="IPR017896">
    <property type="entry name" value="4Fe4S_Fe-S-bd"/>
</dbReference>
<evidence type="ECO:0000256" key="4">
    <source>
        <dbReference type="ARBA" id="ARBA00022485"/>
    </source>
</evidence>
<evidence type="ECO:0000256" key="2">
    <source>
        <dbReference type="ARBA" id="ARBA00003532"/>
    </source>
</evidence>
<dbReference type="EMBL" id="LAJX01000028">
    <property type="protein sequence ID" value="KJV07571.1"/>
    <property type="molecule type" value="Genomic_DNA"/>
</dbReference>
<evidence type="ECO:0000313" key="13">
    <source>
        <dbReference type="EMBL" id="KJV07571.1"/>
    </source>
</evidence>
<dbReference type="InterPro" id="IPR014283">
    <property type="entry name" value="FdIII_4_nif"/>
</dbReference>
<evidence type="ECO:0000256" key="6">
    <source>
        <dbReference type="ARBA" id="ARBA00022737"/>
    </source>
</evidence>
<dbReference type="RefSeq" id="WP_045778231.1">
    <property type="nucleotide sequence ID" value="NZ_LAJX01000028.1"/>
</dbReference>
<evidence type="ECO:0000256" key="7">
    <source>
        <dbReference type="ARBA" id="ARBA00022982"/>
    </source>
</evidence>
<evidence type="ECO:0000313" key="14">
    <source>
        <dbReference type="Proteomes" id="UP000033684"/>
    </source>
</evidence>
<dbReference type="InterPro" id="IPR050572">
    <property type="entry name" value="Fe-S_Ferredoxin"/>
</dbReference>
<keyword evidence="10" id="KW-0535">Nitrogen fixation</keyword>
<dbReference type="PROSITE" id="PS00198">
    <property type="entry name" value="4FE4S_FER_1"/>
    <property type="match status" value="2"/>
</dbReference>
<dbReference type="GO" id="GO:0046872">
    <property type="term" value="F:metal ion binding"/>
    <property type="evidence" value="ECO:0007669"/>
    <property type="project" value="UniProtKB-KW"/>
</dbReference>
<feature type="domain" description="4Fe-4S ferredoxin-type" evidence="12">
    <location>
        <begin position="69"/>
        <end position="99"/>
    </location>
</feature>
<dbReference type="Gene3D" id="3.30.70.20">
    <property type="match status" value="1"/>
</dbReference>
<accession>A0A0F3ILI6</accession>
<sequence length="102" mass="11233">MTDFVTGVTFGGDVWTPSYVTDINQKTCIGCGRCFKVCPRDVFDLVDKYDVLDAADIDDEFEDEDDSSMVMSIKNALDCIGCEACSKVCPKDCFTHQHKAAA</sequence>
<keyword evidence="3" id="KW-0813">Transport</keyword>
<dbReference type="PATRIC" id="fig|1632867.3.peg.3388"/>
<keyword evidence="9" id="KW-0411">Iron-sulfur</keyword>
<reference evidence="13 14" key="2">
    <citation type="journal article" date="2016" name="Microb. Ecol.">
        <title>Genome Characteristics of a Novel Type I Methanotroph (Sn10-6) Isolated from a Flooded Indian Rice Field.</title>
        <authorList>
            <person name="Rahalkar M.C."/>
            <person name="Pandit P.S."/>
            <person name="Dhakephalkar P.K."/>
            <person name="Pore S."/>
            <person name="Arora P."/>
            <person name="Kapse N."/>
        </authorList>
    </citation>
    <scope>NUCLEOTIDE SEQUENCE [LARGE SCALE GENOMIC DNA]</scope>
    <source>
        <strain evidence="13 14">Sn10-6</strain>
    </source>
</reference>
<dbReference type="GO" id="GO:0051539">
    <property type="term" value="F:4 iron, 4 sulfur cluster binding"/>
    <property type="evidence" value="ECO:0007669"/>
    <property type="project" value="UniProtKB-KW"/>
</dbReference>
<keyword evidence="7" id="KW-0249">Electron transport</keyword>
<keyword evidence="8" id="KW-0408">Iron</keyword>
<dbReference type="AlphaFoldDB" id="A0A0F3ILI6"/>
<keyword evidence="4" id="KW-0004">4Fe-4S</keyword>
<dbReference type="NCBIfam" id="TIGR02936">
    <property type="entry name" value="fdxN_nitrog"/>
    <property type="match status" value="1"/>
</dbReference>
<reference evidence="14" key="1">
    <citation type="submission" date="2015-03" db="EMBL/GenBank/DDBJ databases">
        <title>Draft genome sequence of a novel methanotroph (Sn10-6) isolated from flooded ricefield rhizosphere in India.</title>
        <authorList>
            <person name="Pandit P.S."/>
            <person name="Pore S.D."/>
            <person name="Arora P."/>
            <person name="Kapse N.G."/>
            <person name="Dhakephalkar P.K."/>
            <person name="Rahalkar M.C."/>
        </authorList>
    </citation>
    <scope>NUCLEOTIDE SEQUENCE [LARGE SCALE GENOMIC DNA]</scope>
    <source>
        <strain evidence="14">Sn10-6</strain>
    </source>
</reference>
<comment type="function">
    <text evidence="2">Ferredoxins are iron-sulfur proteins that transfer electrons in a wide variety of metabolic reactions.</text>
</comment>
<evidence type="ECO:0000256" key="9">
    <source>
        <dbReference type="ARBA" id="ARBA00023014"/>
    </source>
</evidence>
<dbReference type="OrthoDB" id="9810688at2"/>
<evidence type="ECO:0000256" key="10">
    <source>
        <dbReference type="ARBA" id="ARBA00023231"/>
    </source>
</evidence>
<gene>
    <name evidence="13" type="ORF">VZ94_03835</name>
</gene>